<evidence type="ECO:0000256" key="1">
    <source>
        <dbReference type="SAM" id="Phobius"/>
    </source>
</evidence>
<accession>T0RKA4</accession>
<keyword evidence="1" id="KW-0472">Membrane</keyword>
<proteinExistence type="predicted"/>
<keyword evidence="1" id="KW-0812">Transmembrane</keyword>
<dbReference type="NCBIfam" id="NF041646">
    <property type="entry name" value="VC0807_fam"/>
    <property type="match status" value="1"/>
</dbReference>
<dbReference type="RefSeq" id="XP_008616240.1">
    <property type="nucleotide sequence ID" value="XM_008618018.1"/>
</dbReference>
<keyword evidence="3" id="KW-1185">Reference proteome</keyword>
<dbReference type="OrthoDB" id="9996464at2759"/>
<evidence type="ECO:0000313" key="3">
    <source>
        <dbReference type="Proteomes" id="UP000030762"/>
    </source>
</evidence>
<evidence type="ECO:0000313" key="2">
    <source>
        <dbReference type="EMBL" id="EQC30387.1"/>
    </source>
</evidence>
<keyword evidence="1" id="KW-1133">Transmembrane helix</keyword>
<dbReference type="Proteomes" id="UP000030762">
    <property type="component" value="Unassembled WGS sequence"/>
</dbReference>
<feature type="transmembrane region" description="Helical" evidence="1">
    <location>
        <begin position="189"/>
        <end position="211"/>
    </location>
</feature>
<organism evidence="2 3">
    <name type="scientific">Saprolegnia diclina (strain VS20)</name>
    <dbReference type="NCBI Taxonomy" id="1156394"/>
    <lineage>
        <taxon>Eukaryota</taxon>
        <taxon>Sar</taxon>
        <taxon>Stramenopiles</taxon>
        <taxon>Oomycota</taxon>
        <taxon>Saprolegniomycetes</taxon>
        <taxon>Saprolegniales</taxon>
        <taxon>Saprolegniaceae</taxon>
        <taxon>Saprolegnia</taxon>
    </lineage>
</organism>
<dbReference type="AlphaFoldDB" id="T0RKA4"/>
<dbReference type="EMBL" id="JH767176">
    <property type="protein sequence ID" value="EQC30387.1"/>
    <property type="molecule type" value="Genomic_DNA"/>
</dbReference>
<dbReference type="GeneID" id="19952690"/>
<reference evidence="2 3" key="1">
    <citation type="submission" date="2012-04" db="EMBL/GenBank/DDBJ databases">
        <title>The Genome Sequence of Saprolegnia declina VS20.</title>
        <authorList>
            <consortium name="The Broad Institute Genome Sequencing Platform"/>
            <person name="Russ C."/>
            <person name="Nusbaum C."/>
            <person name="Tyler B."/>
            <person name="van West P."/>
            <person name="Dieguez-Uribeondo J."/>
            <person name="de Bruijn I."/>
            <person name="Tripathy S."/>
            <person name="Jiang R."/>
            <person name="Young S.K."/>
            <person name="Zeng Q."/>
            <person name="Gargeya S."/>
            <person name="Fitzgerald M."/>
            <person name="Haas B."/>
            <person name="Abouelleil A."/>
            <person name="Alvarado L."/>
            <person name="Arachchi H.M."/>
            <person name="Berlin A."/>
            <person name="Chapman S.B."/>
            <person name="Goldberg J."/>
            <person name="Griggs A."/>
            <person name="Gujja S."/>
            <person name="Hansen M."/>
            <person name="Howarth C."/>
            <person name="Imamovic A."/>
            <person name="Larimer J."/>
            <person name="McCowen C."/>
            <person name="Montmayeur A."/>
            <person name="Murphy C."/>
            <person name="Neiman D."/>
            <person name="Pearson M."/>
            <person name="Priest M."/>
            <person name="Roberts A."/>
            <person name="Saif S."/>
            <person name="Shea T."/>
            <person name="Sisk P."/>
            <person name="Sykes S."/>
            <person name="Wortman J."/>
            <person name="Nusbaum C."/>
            <person name="Birren B."/>
        </authorList>
    </citation>
    <scope>NUCLEOTIDE SEQUENCE [LARGE SCALE GENOMIC DNA]</scope>
    <source>
        <strain evidence="2 3">VS20</strain>
    </source>
</reference>
<gene>
    <name evidence="2" type="ORF">SDRG_11963</name>
</gene>
<dbReference type="VEuPathDB" id="FungiDB:SDRG_11963"/>
<dbReference type="InParanoid" id="T0RKA4"/>
<feature type="transmembrane region" description="Helical" evidence="1">
    <location>
        <begin position="160"/>
        <end position="183"/>
    </location>
</feature>
<feature type="transmembrane region" description="Helical" evidence="1">
    <location>
        <begin position="100"/>
        <end position="120"/>
    </location>
</feature>
<dbReference type="OMA" id="STIVCIV"/>
<feature type="transmembrane region" description="Helical" evidence="1">
    <location>
        <begin position="24"/>
        <end position="42"/>
    </location>
</feature>
<name>T0RKA4_SAPDV</name>
<protein>
    <submittedName>
        <fullName evidence="2">Uncharacterized protein</fullName>
    </submittedName>
</protein>
<sequence>MTAETLIADNDVKPNDETYGRRDMRFVFIFNGLLPLLIYSIAVKYTSEVNAMVLHSIPPILKGVYEISSQGQADFLSSLQVISTIVCIVLMEIFEDPKVILLKDSILLLCIAFGYFVAFYNDEWNLLWRVYRLLSETSIEEKHALDLKWTRPHIRRRFKLLAGLWGTILVLENSAKVALILMYPVGTMIFVLPLMGMVFGGSLTFGTYCYLKMKDREDSLRPETTPLV</sequence>